<dbReference type="EMBL" id="CAJVPT010008848">
    <property type="protein sequence ID" value="CAG8556027.1"/>
    <property type="molecule type" value="Genomic_DNA"/>
</dbReference>
<feature type="non-terminal residue" evidence="1">
    <location>
        <position position="363"/>
    </location>
</feature>
<organism evidence="1 2">
    <name type="scientific">Acaulospora colombiana</name>
    <dbReference type="NCBI Taxonomy" id="27376"/>
    <lineage>
        <taxon>Eukaryota</taxon>
        <taxon>Fungi</taxon>
        <taxon>Fungi incertae sedis</taxon>
        <taxon>Mucoromycota</taxon>
        <taxon>Glomeromycotina</taxon>
        <taxon>Glomeromycetes</taxon>
        <taxon>Diversisporales</taxon>
        <taxon>Acaulosporaceae</taxon>
        <taxon>Acaulospora</taxon>
    </lineage>
</organism>
<proteinExistence type="predicted"/>
<accession>A0ACA9LX22</accession>
<comment type="caution">
    <text evidence="1">The sequence shown here is derived from an EMBL/GenBank/DDBJ whole genome shotgun (WGS) entry which is preliminary data.</text>
</comment>
<reference evidence="1" key="1">
    <citation type="submission" date="2021-06" db="EMBL/GenBank/DDBJ databases">
        <authorList>
            <person name="Kallberg Y."/>
            <person name="Tangrot J."/>
            <person name="Rosling A."/>
        </authorList>
    </citation>
    <scope>NUCLEOTIDE SEQUENCE</scope>
    <source>
        <strain evidence="1">CL356</strain>
    </source>
</reference>
<name>A0ACA9LX22_9GLOM</name>
<evidence type="ECO:0000313" key="2">
    <source>
        <dbReference type="Proteomes" id="UP000789525"/>
    </source>
</evidence>
<protein>
    <submittedName>
        <fullName evidence="1">17611_t:CDS:1</fullName>
    </submittedName>
</protein>
<keyword evidence="2" id="KW-1185">Reference proteome</keyword>
<evidence type="ECO:0000313" key="1">
    <source>
        <dbReference type="EMBL" id="CAG8556027.1"/>
    </source>
</evidence>
<dbReference type="Proteomes" id="UP000789525">
    <property type="component" value="Unassembled WGS sequence"/>
</dbReference>
<sequence length="363" mass="40347">MATAASNAWEIEFNDRNGDGMTAERRENCFMTPVEGSGGQRAAVCNESEDGRMSRIKARSCTMSSKSYPHPCRNILLLRIIAALVLREFTISHLSFMDGFEVYQYQAYSFETYSASSAASSPHLSTPSPPQYQNYDFGAGQPYSYPSLNPFTSGEYLHPNEVPISIAPHELHEPDYLLLAQPEPATDDYTVMQAVMPPESLVNEQSQSLTCQVAMDLFPMKKDRQRGNANLLRSVSTQSDNMDATCAYVNSNVAQTLRGTSSGIRVFVLMSALEPLVPFHHNKSSSSVLTPASVTGRPTRSVNESSMPLKQAWNGEQKKNRNRSQKSRGLRRYQKASSRDSSLEANSHEGDDDYDDSDDADYR</sequence>
<gene>
    <name evidence="1" type="ORF">ACOLOM_LOCUS5047</name>
</gene>